<name>A0A382LNL3_9ZZZZ</name>
<proteinExistence type="predicted"/>
<protein>
    <submittedName>
        <fullName evidence="1">Uncharacterized protein</fullName>
    </submittedName>
</protein>
<dbReference type="EMBL" id="UINC01088158">
    <property type="protein sequence ID" value="SVC38146.1"/>
    <property type="molecule type" value="Genomic_DNA"/>
</dbReference>
<organism evidence="1">
    <name type="scientific">marine metagenome</name>
    <dbReference type="NCBI Taxonomy" id="408172"/>
    <lineage>
        <taxon>unclassified sequences</taxon>
        <taxon>metagenomes</taxon>
        <taxon>ecological metagenomes</taxon>
    </lineage>
</organism>
<accession>A0A382LNL3</accession>
<dbReference type="AlphaFoldDB" id="A0A382LNL3"/>
<sequence length="355" mass="40909">MKFFLTFFFLISSNILFSQNHREFNREANKSFKNEDYINATLKTIKSLQIKNNFKSAVKLFEKSLSIVNKSNILKINALKAECIPYKDEQSAIKMKEIFIIYSGLDQIQSELLIFPKKVKLKNKNIIAENTYDYNNDLKMVENLLAEYNTITATNFYDEGNQILSRSTSKSDYRRAYRMFVKSDSYIDNFNNVKDLITKTLELGQVKIAIAEMKNFTNYNGDYLLSQIKDQISEKRFTKIITSANVNDITINFEGTNPVYIQSIVEADLKSGKSDKPLIEEIFELEYSHLSIKNVEVISSQEFKNSVQVEERVNDSTTTTVTKSIVGRIYNLYGTAHLEVNVEIQDALNGDVLFK</sequence>
<gene>
    <name evidence="1" type="ORF">METZ01_LOCUS291000</name>
</gene>
<reference evidence="1" key="1">
    <citation type="submission" date="2018-05" db="EMBL/GenBank/DDBJ databases">
        <authorList>
            <person name="Lanie J.A."/>
            <person name="Ng W.-L."/>
            <person name="Kazmierczak K.M."/>
            <person name="Andrzejewski T.M."/>
            <person name="Davidsen T.M."/>
            <person name="Wayne K.J."/>
            <person name="Tettelin H."/>
            <person name="Glass J.I."/>
            <person name="Rusch D."/>
            <person name="Podicherti R."/>
            <person name="Tsui H.-C.T."/>
            <person name="Winkler M.E."/>
        </authorList>
    </citation>
    <scope>NUCLEOTIDE SEQUENCE</scope>
</reference>
<feature type="non-terminal residue" evidence="1">
    <location>
        <position position="355"/>
    </location>
</feature>
<evidence type="ECO:0000313" key="1">
    <source>
        <dbReference type="EMBL" id="SVC38146.1"/>
    </source>
</evidence>